<dbReference type="Proteomes" id="UP000793456">
    <property type="component" value="Chromosome XX"/>
</dbReference>
<name>A0ACD3QDC8_LARCR</name>
<evidence type="ECO:0000313" key="2">
    <source>
        <dbReference type="Proteomes" id="UP000793456"/>
    </source>
</evidence>
<organism evidence="1 2">
    <name type="scientific">Larimichthys crocea</name>
    <name type="common">Large yellow croaker</name>
    <name type="synonym">Pseudosciaena crocea</name>
    <dbReference type="NCBI Taxonomy" id="215358"/>
    <lineage>
        <taxon>Eukaryota</taxon>
        <taxon>Metazoa</taxon>
        <taxon>Chordata</taxon>
        <taxon>Craniata</taxon>
        <taxon>Vertebrata</taxon>
        <taxon>Euteleostomi</taxon>
        <taxon>Actinopterygii</taxon>
        <taxon>Neopterygii</taxon>
        <taxon>Teleostei</taxon>
        <taxon>Neoteleostei</taxon>
        <taxon>Acanthomorphata</taxon>
        <taxon>Eupercaria</taxon>
        <taxon>Sciaenidae</taxon>
        <taxon>Larimichthys</taxon>
    </lineage>
</organism>
<sequence>VEPATAGDPAIAKTVPAPPARRAAAHAAHPAAASAPLAACAKGKRATPAAVSEEPATSAVS</sequence>
<gene>
    <name evidence="1" type="ORF">E3U43_004470</name>
</gene>
<protein>
    <submittedName>
        <fullName evidence="1">Uncharacterized protein</fullName>
    </submittedName>
</protein>
<dbReference type="EMBL" id="CM011693">
    <property type="protein sequence ID" value="TMS05220.1"/>
    <property type="molecule type" value="Genomic_DNA"/>
</dbReference>
<reference evidence="1" key="1">
    <citation type="submission" date="2018-11" db="EMBL/GenBank/DDBJ databases">
        <title>The sequence and de novo assembly of Larimichthys crocea genome using PacBio and Hi-C technologies.</title>
        <authorList>
            <person name="Xu P."/>
            <person name="Chen B."/>
            <person name="Zhou Z."/>
            <person name="Ke Q."/>
            <person name="Wu Y."/>
            <person name="Bai H."/>
            <person name="Pu F."/>
        </authorList>
    </citation>
    <scope>NUCLEOTIDE SEQUENCE</scope>
    <source>
        <tissue evidence="1">Muscle</tissue>
    </source>
</reference>
<keyword evidence="2" id="KW-1185">Reference proteome</keyword>
<accession>A0ACD3QDC8</accession>
<proteinExistence type="predicted"/>
<evidence type="ECO:0000313" key="1">
    <source>
        <dbReference type="EMBL" id="TMS05220.1"/>
    </source>
</evidence>
<comment type="caution">
    <text evidence="1">The sequence shown here is derived from an EMBL/GenBank/DDBJ whole genome shotgun (WGS) entry which is preliminary data.</text>
</comment>
<feature type="non-terminal residue" evidence="1">
    <location>
        <position position="1"/>
    </location>
</feature>